<sequence>MVDFRSVLEEVVDLVPGSLAGMIIGRDGIPIEKYQSDRFGLDADMVCAEFAGIMAEVQKVISILHLEDLKDVTITMKKFVVISHMISEDYYFILIINPKTDLALSRYRIRIGSLKLRELM</sequence>
<gene>
    <name evidence="2" type="ORF">JW984_12130</name>
</gene>
<protein>
    <recommendedName>
        <fullName evidence="1">Roadblock/LAMTOR2 domain-containing protein</fullName>
    </recommendedName>
</protein>
<accession>A0A9D8KFS0</accession>
<name>A0A9D8KFS0_9DELT</name>
<comment type="caution">
    <text evidence="2">The sequence shown here is derived from an EMBL/GenBank/DDBJ whole genome shotgun (WGS) entry which is preliminary data.</text>
</comment>
<dbReference type="SMART" id="SM00960">
    <property type="entry name" value="Robl_LC7"/>
    <property type="match status" value="1"/>
</dbReference>
<evidence type="ECO:0000313" key="3">
    <source>
        <dbReference type="Proteomes" id="UP000809273"/>
    </source>
</evidence>
<dbReference type="InterPro" id="IPR004942">
    <property type="entry name" value="Roadblock/LAMTOR2_dom"/>
</dbReference>
<proteinExistence type="predicted"/>
<evidence type="ECO:0000313" key="2">
    <source>
        <dbReference type="EMBL" id="MBN1573936.1"/>
    </source>
</evidence>
<reference evidence="2" key="1">
    <citation type="journal article" date="2021" name="Environ. Microbiol.">
        <title>Genomic characterization of three novel Desulfobacterota classes expand the metabolic and phylogenetic diversity of the phylum.</title>
        <authorList>
            <person name="Murphy C.L."/>
            <person name="Biggerstaff J."/>
            <person name="Eichhorn A."/>
            <person name="Ewing E."/>
            <person name="Shahan R."/>
            <person name="Soriano D."/>
            <person name="Stewart S."/>
            <person name="VanMol K."/>
            <person name="Walker R."/>
            <person name="Walters P."/>
            <person name="Elshahed M.S."/>
            <person name="Youssef N.H."/>
        </authorList>
    </citation>
    <scope>NUCLEOTIDE SEQUENCE</scope>
    <source>
        <strain evidence="2">Zod_Metabat.24</strain>
    </source>
</reference>
<dbReference type="SUPFAM" id="SSF103196">
    <property type="entry name" value="Roadblock/LC7 domain"/>
    <property type="match status" value="1"/>
</dbReference>
<dbReference type="Proteomes" id="UP000809273">
    <property type="component" value="Unassembled WGS sequence"/>
</dbReference>
<organism evidence="2 3">
    <name type="scientific">Candidatus Zymogenus saltonus</name>
    <dbReference type="NCBI Taxonomy" id="2844893"/>
    <lineage>
        <taxon>Bacteria</taxon>
        <taxon>Deltaproteobacteria</taxon>
        <taxon>Candidatus Zymogenia</taxon>
        <taxon>Candidatus Zymogeniales</taxon>
        <taxon>Candidatus Zymogenaceae</taxon>
        <taxon>Candidatus Zymogenus</taxon>
    </lineage>
</organism>
<reference evidence="2" key="2">
    <citation type="submission" date="2021-01" db="EMBL/GenBank/DDBJ databases">
        <authorList>
            <person name="Hahn C.R."/>
            <person name="Youssef N.H."/>
            <person name="Elshahed M."/>
        </authorList>
    </citation>
    <scope>NUCLEOTIDE SEQUENCE</scope>
    <source>
        <strain evidence="2">Zod_Metabat.24</strain>
    </source>
</reference>
<evidence type="ECO:0000259" key="1">
    <source>
        <dbReference type="SMART" id="SM00960"/>
    </source>
</evidence>
<feature type="domain" description="Roadblock/LAMTOR2" evidence="1">
    <location>
        <begin position="4"/>
        <end position="96"/>
    </location>
</feature>
<dbReference type="EMBL" id="JAFGIX010000060">
    <property type="protein sequence ID" value="MBN1573936.1"/>
    <property type="molecule type" value="Genomic_DNA"/>
</dbReference>
<dbReference type="Gene3D" id="3.30.450.30">
    <property type="entry name" value="Dynein light chain 2a, cytoplasmic"/>
    <property type="match status" value="1"/>
</dbReference>
<dbReference type="AlphaFoldDB" id="A0A9D8KFS0"/>